<comment type="caution">
    <text evidence="1">The sequence shown here is derived from an EMBL/GenBank/DDBJ whole genome shotgun (WGS) entry which is preliminary data.</text>
</comment>
<sequence>MQANGINQHYQTNQPQVPQQYAQNQVAVAPAHSQSIDSAPIMYVQLQYRTISSVCSKSLSAIRSRLMENSNFSFLKWPSQLVSCHGCGIRFFQRQSKLKWGKARLYQRRKHR</sequence>
<dbReference type="AlphaFoldDB" id="A0A016TEK2"/>
<evidence type="ECO:0000313" key="1">
    <source>
        <dbReference type="EMBL" id="EYC01409.1"/>
    </source>
</evidence>
<dbReference type="EMBL" id="JARK01001443">
    <property type="protein sequence ID" value="EYC01409.1"/>
    <property type="molecule type" value="Genomic_DNA"/>
</dbReference>
<accession>A0A016TEK2</accession>
<protein>
    <submittedName>
        <fullName evidence="1">Uncharacterized protein</fullName>
    </submittedName>
</protein>
<gene>
    <name evidence="1" type="primary">Acey_s0107.g3780</name>
    <name evidence="1" type="ORF">Y032_0107g3780</name>
</gene>
<organism evidence="1 2">
    <name type="scientific">Ancylostoma ceylanicum</name>
    <dbReference type="NCBI Taxonomy" id="53326"/>
    <lineage>
        <taxon>Eukaryota</taxon>
        <taxon>Metazoa</taxon>
        <taxon>Ecdysozoa</taxon>
        <taxon>Nematoda</taxon>
        <taxon>Chromadorea</taxon>
        <taxon>Rhabditida</taxon>
        <taxon>Rhabditina</taxon>
        <taxon>Rhabditomorpha</taxon>
        <taxon>Strongyloidea</taxon>
        <taxon>Ancylostomatidae</taxon>
        <taxon>Ancylostomatinae</taxon>
        <taxon>Ancylostoma</taxon>
    </lineage>
</organism>
<name>A0A016TEK2_9BILA</name>
<keyword evidence="2" id="KW-1185">Reference proteome</keyword>
<evidence type="ECO:0000313" key="2">
    <source>
        <dbReference type="Proteomes" id="UP000024635"/>
    </source>
</evidence>
<proteinExistence type="predicted"/>
<dbReference type="Proteomes" id="UP000024635">
    <property type="component" value="Unassembled WGS sequence"/>
</dbReference>
<reference evidence="2" key="1">
    <citation type="journal article" date="2015" name="Nat. Genet.">
        <title>The genome and transcriptome of the zoonotic hookworm Ancylostoma ceylanicum identify infection-specific gene families.</title>
        <authorList>
            <person name="Schwarz E.M."/>
            <person name="Hu Y."/>
            <person name="Antoshechkin I."/>
            <person name="Miller M.M."/>
            <person name="Sternberg P.W."/>
            <person name="Aroian R.V."/>
        </authorList>
    </citation>
    <scope>NUCLEOTIDE SEQUENCE</scope>
    <source>
        <strain evidence="2">HY135</strain>
    </source>
</reference>